<accession>A0A9N9MIZ8</accession>
<evidence type="ECO:0000313" key="8">
    <source>
        <dbReference type="EMBL" id="CAG9765757.1"/>
    </source>
</evidence>
<sequence>MKLVDANLLNKQNLDDEEENMPDEANPTNGTLDAANKTSEASDGENPWKERALAGAVTGNAAANKAAWKILEEKFPDKYIHGCVCHCLHLLVKDLIGDESRSANYSLDLDGFAAKCTNIVVFFKNHHILNHRLREAQNEKHIPRMSTINSSIIYLMKIMEKKNFRATNFSAREENVLINLVIKYKNAVECKKSDTDNNRIKAEAWQKIYTEFNSILGDPHRTAKVLKNKYENIKKKAKQKFADNKKYVIGTGGGPFKDLVIADTESDLHEILGTQLTGGTSKFDGDATAESIIIQVEGNNLSDTENFEDIEENPPEKIRKIDVSHSASSCLDIYSTQVDSNQSFSAPTETKKTLKTKIQAGPKLTPDISSYFCASVEEVPHSSKSTNDWATYTPAMLKKPLSAPLQSLDNKDVTPKKKSQCQQLSARLEDWAKRKSNYTGVQEKAYEEKHELILKHLQEKHQHEITILDKESQARMRCLEEEHNLKMKILEEEYAAK</sequence>
<dbReference type="Pfam" id="PF13873">
    <property type="entry name" value="Myb_DNA-bind_5"/>
    <property type="match status" value="1"/>
</dbReference>
<dbReference type="EMBL" id="OU892279">
    <property type="protein sequence ID" value="CAG9765757.1"/>
    <property type="molecule type" value="Genomic_DNA"/>
</dbReference>
<comment type="function">
    <text evidence="5">Involved in transvection phenomena (= synapsis-dependent gene expression), where the synaptic pairing of chromosomes carrying genes with which zeste interacts influences the expression of these genes. Zeste binds to DNA and stimulates transcription from a nearby promoter.</text>
</comment>
<gene>
    <name evidence="8" type="ORF">CEUTPL_LOCUS6360</name>
</gene>
<keyword evidence="4" id="KW-0804">Transcription</keyword>
<comment type="subunit">
    <text evidence="1">Self-associates forming complexes of several hundred monomers.</text>
</comment>
<evidence type="ECO:0000256" key="5">
    <source>
        <dbReference type="ARBA" id="ARBA00025466"/>
    </source>
</evidence>
<evidence type="ECO:0000256" key="4">
    <source>
        <dbReference type="ARBA" id="ARBA00023163"/>
    </source>
</evidence>
<dbReference type="InterPro" id="IPR001005">
    <property type="entry name" value="SANT/Myb"/>
</dbReference>
<dbReference type="PANTHER" id="PTHR23098:SF23">
    <property type="entry name" value="MYB-RELATED TRANSCRIPTION FACTOR, PARTNER OF PROFILIN-LIKE ISOFORM X2-RELATED"/>
    <property type="match status" value="1"/>
</dbReference>
<evidence type="ECO:0000313" key="9">
    <source>
        <dbReference type="Proteomes" id="UP001152799"/>
    </source>
</evidence>
<proteinExistence type="predicted"/>
<dbReference type="Proteomes" id="UP001152799">
    <property type="component" value="Chromosome 3"/>
</dbReference>
<keyword evidence="3" id="KW-0805">Transcription regulation</keyword>
<evidence type="ECO:0000256" key="1">
    <source>
        <dbReference type="ARBA" id="ARBA00011764"/>
    </source>
</evidence>
<evidence type="ECO:0000256" key="2">
    <source>
        <dbReference type="ARBA" id="ARBA00016807"/>
    </source>
</evidence>
<dbReference type="OrthoDB" id="6625735at2759"/>
<keyword evidence="9" id="KW-1185">Reference proteome</keyword>
<dbReference type="GO" id="GO:0005634">
    <property type="term" value="C:nucleus"/>
    <property type="evidence" value="ECO:0007669"/>
    <property type="project" value="TreeGrafter"/>
</dbReference>
<organism evidence="8 9">
    <name type="scientific">Ceutorhynchus assimilis</name>
    <name type="common">cabbage seed weevil</name>
    <dbReference type="NCBI Taxonomy" id="467358"/>
    <lineage>
        <taxon>Eukaryota</taxon>
        <taxon>Metazoa</taxon>
        <taxon>Ecdysozoa</taxon>
        <taxon>Arthropoda</taxon>
        <taxon>Hexapoda</taxon>
        <taxon>Insecta</taxon>
        <taxon>Pterygota</taxon>
        <taxon>Neoptera</taxon>
        <taxon>Endopterygota</taxon>
        <taxon>Coleoptera</taxon>
        <taxon>Polyphaga</taxon>
        <taxon>Cucujiformia</taxon>
        <taxon>Curculionidae</taxon>
        <taxon>Ceutorhynchinae</taxon>
        <taxon>Ceutorhynchus</taxon>
    </lineage>
</organism>
<evidence type="ECO:0000256" key="6">
    <source>
        <dbReference type="SAM" id="MobiDB-lite"/>
    </source>
</evidence>
<dbReference type="SMART" id="SM00717">
    <property type="entry name" value="SANT"/>
    <property type="match status" value="1"/>
</dbReference>
<dbReference type="AlphaFoldDB" id="A0A9N9MIZ8"/>
<protein>
    <recommendedName>
        <fullName evidence="2">Regulatory protein zeste</fullName>
    </recommendedName>
</protein>
<feature type="domain" description="Myb-like" evidence="7">
    <location>
        <begin position="165"/>
        <end position="236"/>
    </location>
</feature>
<feature type="region of interest" description="Disordered" evidence="6">
    <location>
        <begin position="1"/>
        <end position="47"/>
    </location>
</feature>
<reference evidence="8" key="1">
    <citation type="submission" date="2022-01" db="EMBL/GenBank/DDBJ databases">
        <authorList>
            <person name="King R."/>
        </authorList>
    </citation>
    <scope>NUCLEOTIDE SEQUENCE</scope>
</reference>
<evidence type="ECO:0000256" key="3">
    <source>
        <dbReference type="ARBA" id="ARBA00023015"/>
    </source>
</evidence>
<dbReference type="InterPro" id="IPR028002">
    <property type="entry name" value="Myb_DNA-bind_5"/>
</dbReference>
<feature type="compositionally biased region" description="Polar residues" evidence="6">
    <location>
        <begin position="26"/>
        <end position="41"/>
    </location>
</feature>
<dbReference type="PANTHER" id="PTHR23098">
    <property type="entry name" value="AGAP001331-PA-RELATED"/>
    <property type="match status" value="1"/>
</dbReference>
<evidence type="ECO:0000259" key="7">
    <source>
        <dbReference type="SMART" id="SM00717"/>
    </source>
</evidence>
<name>A0A9N9MIZ8_9CUCU</name>